<name>A0A0A9BQG7_ARUDO</name>
<protein>
    <submittedName>
        <fullName evidence="2">Uncharacterized protein</fullName>
    </submittedName>
</protein>
<evidence type="ECO:0000313" key="2">
    <source>
        <dbReference type="EMBL" id="JAD64403.1"/>
    </source>
</evidence>
<proteinExistence type="predicted"/>
<dbReference type="AlphaFoldDB" id="A0A0A9BQG7"/>
<evidence type="ECO:0000256" key="1">
    <source>
        <dbReference type="SAM" id="MobiDB-lite"/>
    </source>
</evidence>
<dbReference type="EMBL" id="GBRH01233492">
    <property type="protein sequence ID" value="JAD64403.1"/>
    <property type="molecule type" value="Transcribed_RNA"/>
</dbReference>
<accession>A0A0A9BQG7</accession>
<reference evidence="2" key="2">
    <citation type="journal article" date="2015" name="Data Brief">
        <title>Shoot transcriptome of the giant reed, Arundo donax.</title>
        <authorList>
            <person name="Barrero R.A."/>
            <person name="Guerrero F.D."/>
            <person name="Moolhuijzen P."/>
            <person name="Goolsby J.A."/>
            <person name="Tidwell J."/>
            <person name="Bellgard S.E."/>
            <person name="Bellgard M.I."/>
        </authorList>
    </citation>
    <scope>NUCLEOTIDE SEQUENCE</scope>
    <source>
        <tissue evidence="2">Shoot tissue taken approximately 20 cm above the soil surface</tissue>
    </source>
</reference>
<organism evidence="2">
    <name type="scientific">Arundo donax</name>
    <name type="common">Giant reed</name>
    <name type="synonym">Donax arundinaceus</name>
    <dbReference type="NCBI Taxonomy" id="35708"/>
    <lineage>
        <taxon>Eukaryota</taxon>
        <taxon>Viridiplantae</taxon>
        <taxon>Streptophyta</taxon>
        <taxon>Embryophyta</taxon>
        <taxon>Tracheophyta</taxon>
        <taxon>Spermatophyta</taxon>
        <taxon>Magnoliopsida</taxon>
        <taxon>Liliopsida</taxon>
        <taxon>Poales</taxon>
        <taxon>Poaceae</taxon>
        <taxon>PACMAD clade</taxon>
        <taxon>Arundinoideae</taxon>
        <taxon>Arundineae</taxon>
        <taxon>Arundo</taxon>
    </lineage>
</organism>
<reference evidence="2" key="1">
    <citation type="submission" date="2014-09" db="EMBL/GenBank/DDBJ databases">
        <authorList>
            <person name="Magalhaes I.L.F."/>
            <person name="Oliveira U."/>
            <person name="Santos F.R."/>
            <person name="Vidigal T.H.D.A."/>
            <person name="Brescovit A.D."/>
            <person name="Santos A.J."/>
        </authorList>
    </citation>
    <scope>NUCLEOTIDE SEQUENCE</scope>
    <source>
        <tissue evidence="2">Shoot tissue taken approximately 20 cm above the soil surface</tissue>
    </source>
</reference>
<feature type="region of interest" description="Disordered" evidence="1">
    <location>
        <begin position="1"/>
        <end position="40"/>
    </location>
</feature>
<sequence>MIQEGSNRIGVSHTSATQTSDRQKVSWEEDCQTDYDHTKS</sequence>